<dbReference type="Proteomes" id="UP000783686">
    <property type="component" value="Unassembled WGS sequence"/>
</dbReference>
<dbReference type="FunFam" id="3.30.160.60:FF:002343">
    <property type="entry name" value="Zinc finger protein 33A"/>
    <property type="match status" value="1"/>
</dbReference>
<evidence type="ECO:0000256" key="4">
    <source>
        <dbReference type="PROSITE-ProRule" id="PRU00042"/>
    </source>
</evidence>
<name>A0A811JW51_9BILA</name>
<dbReference type="PROSITE" id="PS00028">
    <property type="entry name" value="ZINC_FINGER_C2H2_1"/>
    <property type="match status" value="2"/>
</dbReference>
<keyword evidence="2 4" id="KW-0863">Zinc-finger</keyword>
<feature type="compositionally biased region" description="Polar residues" evidence="6">
    <location>
        <begin position="206"/>
        <end position="216"/>
    </location>
</feature>
<dbReference type="Pfam" id="PF00096">
    <property type="entry name" value="zf-C2H2"/>
    <property type="match status" value="2"/>
</dbReference>
<feature type="domain" description="C2H2-type" evidence="7">
    <location>
        <begin position="327"/>
        <end position="355"/>
    </location>
</feature>
<keyword evidence="5" id="KW-0175">Coiled coil</keyword>
<reference evidence="8" key="1">
    <citation type="submission" date="2020-09" db="EMBL/GenBank/DDBJ databases">
        <authorList>
            <person name="Kikuchi T."/>
        </authorList>
    </citation>
    <scope>NUCLEOTIDE SEQUENCE</scope>
    <source>
        <strain evidence="8">SH1</strain>
    </source>
</reference>
<dbReference type="PANTHER" id="PTHR23235">
    <property type="entry name" value="KRUEPPEL-LIKE TRANSCRIPTION FACTOR"/>
    <property type="match status" value="1"/>
</dbReference>
<evidence type="ECO:0000313" key="9">
    <source>
        <dbReference type="Proteomes" id="UP000614601"/>
    </source>
</evidence>
<accession>A0A811JW51</accession>
<dbReference type="EMBL" id="CAJFDH010000001">
    <property type="protein sequence ID" value="CAD5207511.1"/>
    <property type="molecule type" value="Genomic_DNA"/>
</dbReference>
<evidence type="ECO:0000256" key="5">
    <source>
        <dbReference type="SAM" id="Coils"/>
    </source>
</evidence>
<dbReference type="Gene3D" id="3.30.160.60">
    <property type="entry name" value="Classic Zinc Finger"/>
    <property type="match status" value="3"/>
</dbReference>
<sequence>MDLVNAFWVHRRNVNFGFNTITIKLRFETLLMTEKPIIFRLSMSFIDEPISFYTALLRPADYMAFKLNGNNFPSVFHRMFFDEETSIDVVAQSVDKSLFMSLRNSAITISPAITIVLLKAGLEETNAHLKSIIHEMRTERTNAETELNEVRTENQRLKQQLSVMKQTDQLVKKALAQLGRKCCDKAEDEGVDIEDEPAEINERKNNNASPITTSLLPTIPNPTNPASESSSSDIILGIASYLLCAVCEKVSVPAKHSNELSQHFLQAHADNQSNRCLVCPEDSNVLDLESHAKSHAQRVYACEYCGKKGRKHYLKSHVRTHTGEKPYKCQHCGRRFADQSTIRRHQTTVHSIEKRFVCPICKRVISRKDNYRVHLRNHRHNEVDNDVEIIDVVNDENGMAKEQSG</sequence>
<evidence type="ECO:0000256" key="1">
    <source>
        <dbReference type="ARBA" id="ARBA00022723"/>
    </source>
</evidence>
<dbReference type="AlphaFoldDB" id="A0A811JW51"/>
<dbReference type="InterPro" id="IPR036236">
    <property type="entry name" value="Znf_C2H2_sf"/>
</dbReference>
<dbReference type="OrthoDB" id="3437960at2759"/>
<organism evidence="8 9">
    <name type="scientific">Bursaphelenchus okinawaensis</name>
    <dbReference type="NCBI Taxonomy" id="465554"/>
    <lineage>
        <taxon>Eukaryota</taxon>
        <taxon>Metazoa</taxon>
        <taxon>Ecdysozoa</taxon>
        <taxon>Nematoda</taxon>
        <taxon>Chromadorea</taxon>
        <taxon>Rhabditida</taxon>
        <taxon>Tylenchina</taxon>
        <taxon>Tylenchomorpha</taxon>
        <taxon>Aphelenchoidea</taxon>
        <taxon>Aphelenchoididae</taxon>
        <taxon>Bursaphelenchus</taxon>
    </lineage>
</organism>
<dbReference type="GO" id="GO:0000978">
    <property type="term" value="F:RNA polymerase II cis-regulatory region sequence-specific DNA binding"/>
    <property type="evidence" value="ECO:0007669"/>
    <property type="project" value="TreeGrafter"/>
</dbReference>
<evidence type="ECO:0000256" key="6">
    <source>
        <dbReference type="SAM" id="MobiDB-lite"/>
    </source>
</evidence>
<evidence type="ECO:0000256" key="2">
    <source>
        <dbReference type="ARBA" id="ARBA00022771"/>
    </source>
</evidence>
<dbReference type="SUPFAM" id="SSF57667">
    <property type="entry name" value="beta-beta-alpha zinc fingers"/>
    <property type="match status" value="1"/>
</dbReference>
<keyword evidence="3" id="KW-0862">Zinc</keyword>
<keyword evidence="1" id="KW-0479">Metal-binding</keyword>
<dbReference type="GO" id="GO:0008270">
    <property type="term" value="F:zinc ion binding"/>
    <property type="evidence" value="ECO:0007669"/>
    <property type="project" value="UniProtKB-KW"/>
</dbReference>
<gene>
    <name evidence="8" type="ORF">BOKJ2_LOCUS2195</name>
</gene>
<feature type="coiled-coil region" evidence="5">
    <location>
        <begin position="133"/>
        <end position="167"/>
    </location>
</feature>
<dbReference type="SMART" id="SM00355">
    <property type="entry name" value="ZnF_C2H2"/>
    <property type="match status" value="5"/>
</dbReference>
<dbReference type="GO" id="GO:0000981">
    <property type="term" value="F:DNA-binding transcription factor activity, RNA polymerase II-specific"/>
    <property type="evidence" value="ECO:0007669"/>
    <property type="project" value="TreeGrafter"/>
</dbReference>
<dbReference type="Proteomes" id="UP000614601">
    <property type="component" value="Unassembled WGS sequence"/>
</dbReference>
<proteinExistence type="predicted"/>
<dbReference type="InterPro" id="IPR013087">
    <property type="entry name" value="Znf_C2H2_type"/>
</dbReference>
<feature type="domain" description="C2H2-type" evidence="7">
    <location>
        <begin position="300"/>
        <end position="326"/>
    </location>
</feature>
<dbReference type="PANTHER" id="PTHR23235:SF120">
    <property type="entry name" value="KRUPPEL-LIKE FACTOR 15"/>
    <property type="match status" value="1"/>
</dbReference>
<evidence type="ECO:0000259" key="7">
    <source>
        <dbReference type="PROSITE" id="PS50157"/>
    </source>
</evidence>
<evidence type="ECO:0000256" key="3">
    <source>
        <dbReference type="ARBA" id="ARBA00022833"/>
    </source>
</evidence>
<evidence type="ECO:0000313" key="8">
    <source>
        <dbReference type="EMBL" id="CAD5207511.1"/>
    </source>
</evidence>
<feature type="region of interest" description="Disordered" evidence="6">
    <location>
        <begin position="204"/>
        <end position="230"/>
    </location>
</feature>
<keyword evidence="9" id="KW-1185">Reference proteome</keyword>
<feature type="domain" description="C2H2-type" evidence="7">
    <location>
        <begin position="356"/>
        <end position="383"/>
    </location>
</feature>
<protein>
    <recommendedName>
        <fullName evidence="7">C2H2-type domain-containing protein</fullName>
    </recommendedName>
</protein>
<dbReference type="EMBL" id="CAJFCW020000001">
    <property type="protein sequence ID" value="CAG9085928.1"/>
    <property type="molecule type" value="Genomic_DNA"/>
</dbReference>
<comment type="caution">
    <text evidence="8">The sequence shown here is derived from an EMBL/GenBank/DDBJ whole genome shotgun (WGS) entry which is preliminary data.</text>
</comment>
<dbReference type="PROSITE" id="PS50157">
    <property type="entry name" value="ZINC_FINGER_C2H2_2"/>
    <property type="match status" value="3"/>
</dbReference>